<dbReference type="eggNOG" id="COG2070">
    <property type="taxonomic scope" value="Bacteria"/>
</dbReference>
<accession>A0A1I5FDX7</accession>
<sequence length="348" mass="35935">MEPWHASPVFPETMVPIMWTDVPIVQAPMAGGPSTPELAAAVSDAGGLGFLAAGYKTPEAMRADIAATRRLTSRPFGMNLFMPSLDEADPAAVAAYRERLAPEAARLGVSPGGPSARDDAYDAKVADLLSDPPAFVSFTFGCPSPDVVRAFQDRGTVVIVTVTSADEARRASAADALCLQGSEAGGHRGSFTNTLDDPLPLRALLASVREVTAQPLIAAGGLVTAADVAGVLASGAAAAQLGTAFVRCPESGASAVHKAALADPRFTATVMTRAFSGRPARGLVNRFLREHSPYAPAVYPDVHYLTSSLRKASAAKGDPDGVNLWAGESFRGTTEAPAAEIVAALAPR</sequence>
<evidence type="ECO:0000256" key="9">
    <source>
        <dbReference type="ARBA" id="ARBA00023002"/>
    </source>
</evidence>
<evidence type="ECO:0000256" key="5">
    <source>
        <dbReference type="ARBA" id="ARBA00022575"/>
    </source>
</evidence>
<evidence type="ECO:0000313" key="13">
    <source>
        <dbReference type="EMBL" id="SFO21910.1"/>
    </source>
</evidence>
<evidence type="ECO:0000256" key="6">
    <source>
        <dbReference type="ARBA" id="ARBA00022630"/>
    </source>
</evidence>
<keyword evidence="9" id="KW-0560">Oxidoreductase</keyword>
<evidence type="ECO:0000256" key="3">
    <source>
        <dbReference type="ARBA" id="ARBA00009881"/>
    </source>
</evidence>
<keyword evidence="10" id="KW-0503">Monooxygenase</keyword>
<dbReference type="Proteomes" id="UP000183413">
    <property type="component" value="Unassembled WGS sequence"/>
</dbReference>
<keyword evidence="7" id="KW-0288">FMN</keyword>
<dbReference type="CDD" id="cd04730">
    <property type="entry name" value="NPD_like"/>
    <property type="match status" value="1"/>
</dbReference>
<dbReference type="InParanoid" id="A0A1I5FDX7"/>
<dbReference type="GO" id="GO:0000166">
    <property type="term" value="F:nucleotide binding"/>
    <property type="evidence" value="ECO:0007669"/>
    <property type="project" value="UniProtKB-KW"/>
</dbReference>
<name>A0A1I5FDX7_9ACTN</name>
<dbReference type="FunFam" id="3.20.20.70:FF:000154">
    <property type="entry name" value="Probable nitronate monooxygenase"/>
    <property type="match status" value="1"/>
</dbReference>
<comment type="catalytic activity">
    <reaction evidence="12">
        <text>3 propionate 3-nitronate + 3 O2 + H2O = 3 3-oxopropanoate + 2 nitrate + nitrite + H2O2 + 3 H(+)</text>
        <dbReference type="Rhea" id="RHEA:57332"/>
        <dbReference type="ChEBI" id="CHEBI:15377"/>
        <dbReference type="ChEBI" id="CHEBI:15378"/>
        <dbReference type="ChEBI" id="CHEBI:15379"/>
        <dbReference type="ChEBI" id="CHEBI:16240"/>
        <dbReference type="ChEBI" id="CHEBI:16301"/>
        <dbReference type="ChEBI" id="CHEBI:17632"/>
        <dbReference type="ChEBI" id="CHEBI:33190"/>
        <dbReference type="ChEBI" id="CHEBI:136067"/>
    </reaction>
</comment>
<keyword evidence="8" id="KW-0547">Nucleotide-binding</keyword>
<dbReference type="AlphaFoldDB" id="A0A1I5FDX7"/>
<dbReference type="InterPro" id="IPR013785">
    <property type="entry name" value="Aldolase_TIM"/>
</dbReference>
<evidence type="ECO:0000256" key="10">
    <source>
        <dbReference type="ARBA" id="ARBA00023033"/>
    </source>
</evidence>
<dbReference type="GO" id="GO:0009636">
    <property type="term" value="P:response to toxic substance"/>
    <property type="evidence" value="ECO:0007669"/>
    <property type="project" value="UniProtKB-KW"/>
</dbReference>
<proteinExistence type="inferred from homology"/>
<dbReference type="GO" id="GO:0018580">
    <property type="term" value="F:nitronate monooxygenase activity"/>
    <property type="evidence" value="ECO:0007669"/>
    <property type="project" value="InterPro"/>
</dbReference>
<evidence type="ECO:0000256" key="7">
    <source>
        <dbReference type="ARBA" id="ARBA00022643"/>
    </source>
</evidence>
<dbReference type="PANTHER" id="PTHR42747">
    <property type="entry name" value="NITRONATE MONOOXYGENASE-RELATED"/>
    <property type="match status" value="1"/>
</dbReference>
<evidence type="ECO:0000256" key="1">
    <source>
        <dbReference type="ARBA" id="ARBA00001917"/>
    </source>
</evidence>
<evidence type="ECO:0000313" key="14">
    <source>
        <dbReference type="Proteomes" id="UP000183413"/>
    </source>
</evidence>
<organism evidence="13 14">
    <name type="scientific">Actinomadura madurae</name>
    <dbReference type="NCBI Taxonomy" id="1993"/>
    <lineage>
        <taxon>Bacteria</taxon>
        <taxon>Bacillati</taxon>
        <taxon>Actinomycetota</taxon>
        <taxon>Actinomycetes</taxon>
        <taxon>Streptosporangiales</taxon>
        <taxon>Thermomonosporaceae</taxon>
        <taxon>Actinomadura</taxon>
    </lineage>
</organism>
<comment type="similarity">
    <text evidence="3">Belongs to the nitronate monooxygenase family. NMO class I subfamily.</text>
</comment>
<comment type="function">
    <text evidence="2">Nitronate monooxygenase that uses molecular oxygen to catalyze the oxidative denitrification of alkyl nitronates. Acts on propionate 3-nitronate (P3N), the presumed physiological substrate. Probably functions in the detoxification of P3N, a metabolic poison produced by plants and fungi as a defense mechanism.</text>
</comment>
<dbReference type="Gene3D" id="3.20.20.70">
    <property type="entry name" value="Aldolase class I"/>
    <property type="match status" value="1"/>
</dbReference>
<dbReference type="SUPFAM" id="SSF51412">
    <property type="entry name" value="Inosine monophosphate dehydrogenase (IMPDH)"/>
    <property type="match status" value="1"/>
</dbReference>
<keyword evidence="6" id="KW-0285">Flavoprotein</keyword>
<protein>
    <recommendedName>
        <fullName evidence="4">Probable nitronate monooxygenase</fullName>
    </recommendedName>
    <alternativeName>
        <fullName evidence="11">Propionate 3-nitronate monooxygenase</fullName>
    </alternativeName>
</protein>
<dbReference type="PANTHER" id="PTHR42747:SF3">
    <property type="entry name" value="NITRONATE MONOOXYGENASE-RELATED"/>
    <property type="match status" value="1"/>
</dbReference>
<gene>
    <name evidence="13" type="ORF">SAMN04489713_104553</name>
</gene>
<evidence type="ECO:0000256" key="12">
    <source>
        <dbReference type="ARBA" id="ARBA00049401"/>
    </source>
</evidence>
<dbReference type="STRING" id="1993.SAMN04489713_104553"/>
<evidence type="ECO:0000256" key="2">
    <source>
        <dbReference type="ARBA" id="ARBA00003535"/>
    </source>
</evidence>
<dbReference type="Pfam" id="PF03060">
    <property type="entry name" value="NMO"/>
    <property type="match status" value="1"/>
</dbReference>
<reference evidence="13 14" key="1">
    <citation type="submission" date="2016-10" db="EMBL/GenBank/DDBJ databases">
        <authorList>
            <person name="de Groot N.N."/>
        </authorList>
    </citation>
    <scope>NUCLEOTIDE SEQUENCE [LARGE SCALE GENOMIC DNA]</scope>
    <source>
        <strain evidence="13 14">DSM 43067</strain>
    </source>
</reference>
<keyword evidence="14" id="KW-1185">Reference proteome</keyword>
<comment type="cofactor">
    <cofactor evidence="1">
        <name>FMN</name>
        <dbReference type="ChEBI" id="CHEBI:58210"/>
    </cofactor>
</comment>
<evidence type="ECO:0000256" key="8">
    <source>
        <dbReference type="ARBA" id="ARBA00022741"/>
    </source>
</evidence>
<dbReference type="InterPro" id="IPR004136">
    <property type="entry name" value="NMO"/>
</dbReference>
<keyword evidence="5" id="KW-0216">Detoxification</keyword>
<dbReference type="EMBL" id="FOVH01000004">
    <property type="protein sequence ID" value="SFO21910.1"/>
    <property type="molecule type" value="Genomic_DNA"/>
</dbReference>
<evidence type="ECO:0000256" key="4">
    <source>
        <dbReference type="ARBA" id="ARBA00013457"/>
    </source>
</evidence>
<evidence type="ECO:0000256" key="11">
    <source>
        <dbReference type="ARBA" id="ARBA00031155"/>
    </source>
</evidence>